<name>A0AAY5KBP9_ESOLU</name>
<dbReference type="InterPro" id="IPR036291">
    <property type="entry name" value="NAD(P)-bd_dom_sf"/>
</dbReference>
<reference evidence="10" key="3">
    <citation type="submission" date="2025-09" db="UniProtKB">
        <authorList>
            <consortium name="Ensembl"/>
        </authorList>
    </citation>
    <scope>IDENTIFICATION</scope>
</reference>
<feature type="domain" description="6-phosphogluconate dehydrogenase NADP-binding" evidence="8">
    <location>
        <begin position="177"/>
        <end position="212"/>
    </location>
</feature>
<dbReference type="InterPro" id="IPR008927">
    <property type="entry name" value="6-PGluconate_DH-like_C_sf"/>
</dbReference>
<dbReference type="Ensembl" id="ENSELUT00000092087.1">
    <property type="protein sequence ID" value="ENSELUP00000086478.1"/>
    <property type="gene ID" value="ENSELUG00000007803.3"/>
</dbReference>
<dbReference type="GO" id="GO:0006574">
    <property type="term" value="P:L-valine catabolic process"/>
    <property type="evidence" value="ECO:0007669"/>
    <property type="project" value="TreeGrafter"/>
</dbReference>
<dbReference type="SUPFAM" id="SSF48179">
    <property type="entry name" value="6-phosphogluconate dehydrogenase C-terminal domain-like"/>
    <property type="match status" value="1"/>
</dbReference>
<comment type="catalytic activity">
    <reaction evidence="7">
        <text>3-hydroxy-2-methylpropanoate + NAD(+) = 2-methyl-3-oxopropanoate + NADH + H(+)</text>
        <dbReference type="Rhea" id="RHEA:17681"/>
        <dbReference type="ChEBI" id="CHEBI:11805"/>
        <dbReference type="ChEBI" id="CHEBI:15378"/>
        <dbReference type="ChEBI" id="CHEBI:57540"/>
        <dbReference type="ChEBI" id="CHEBI:57700"/>
        <dbReference type="ChEBI" id="CHEBI:57945"/>
        <dbReference type="EC" id="1.1.1.31"/>
    </reaction>
</comment>
<accession>A0AAY5KBP9</accession>
<evidence type="ECO:0000256" key="2">
    <source>
        <dbReference type="ARBA" id="ARBA00006013"/>
    </source>
</evidence>
<dbReference type="PANTHER" id="PTHR22981:SF82">
    <property type="entry name" value="3-HYDROXYISOBUTYRATE DEHYDROGENASE"/>
    <property type="match status" value="1"/>
</dbReference>
<evidence type="ECO:0000256" key="1">
    <source>
        <dbReference type="ARBA" id="ARBA00005109"/>
    </source>
</evidence>
<evidence type="ECO:0000256" key="3">
    <source>
        <dbReference type="ARBA" id="ARBA00012991"/>
    </source>
</evidence>
<keyword evidence="5" id="KW-0560">Oxidoreductase</keyword>
<dbReference type="Proteomes" id="UP000265140">
    <property type="component" value="Chromosome 20"/>
</dbReference>
<dbReference type="Gene3D" id="3.40.50.720">
    <property type="entry name" value="NAD(P)-binding Rossmann-like Domain"/>
    <property type="match status" value="1"/>
</dbReference>
<dbReference type="AlphaFoldDB" id="A0AAY5KBP9"/>
<dbReference type="InterPro" id="IPR029154">
    <property type="entry name" value="HIBADH-like_NADP-bd"/>
</dbReference>
<keyword evidence="11" id="KW-1185">Reference proteome</keyword>
<evidence type="ECO:0000256" key="5">
    <source>
        <dbReference type="ARBA" id="ARBA00023002"/>
    </source>
</evidence>
<evidence type="ECO:0000256" key="7">
    <source>
        <dbReference type="ARBA" id="ARBA00049197"/>
    </source>
</evidence>
<evidence type="ECO:0000259" key="8">
    <source>
        <dbReference type="Pfam" id="PF03446"/>
    </source>
</evidence>
<dbReference type="Pfam" id="PF14833">
    <property type="entry name" value="NAD_binding_11"/>
    <property type="match status" value="1"/>
</dbReference>
<dbReference type="PROSITE" id="PS00895">
    <property type="entry name" value="3_HYDROXYISOBUT_DH"/>
    <property type="match status" value="1"/>
</dbReference>
<proteinExistence type="inferred from homology"/>
<evidence type="ECO:0000313" key="11">
    <source>
        <dbReference type="Proteomes" id="UP000265140"/>
    </source>
</evidence>
<reference evidence="10 11" key="1">
    <citation type="submission" date="2020-02" db="EMBL/GenBank/DDBJ databases">
        <title>Esox lucius (northern pike) genome, fEsoLuc1, primary haplotype.</title>
        <authorList>
            <person name="Myers G."/>
            <person name="Karagic N."/>
            <person name="Meyer A."/>
            <person name="Pippel M."/>
            <person name="Reichard M."/>
            <person name="Winkler S."/>
            <person name="Tracey A."/>
            <person name="Sims Y."/>
            <person name="Howe K."/>
            <person name="Rhie A."/>
            <person name="Formenti G."/>
            <person name="Durbin R."/>
            <person name="Fedrigo O."/>
            <person name="Jarvis E.D."/>
        </authorList>
    </citation>
    <scope>NUCLEOTIDE SEQUENCE [LARGE SCALE GENOMIC DNA]</scope>
</reference>
<dbReference type="GO" id="GO:0008442">
    <property type="term" value="F:3-hydroxyisobutyrate dehydrogenase activity"/>
    <property type="evidence" value="ECO:0007669"/>
    <property type="project" value="UniProtKB-EC"/>
</dbReference>
<feature type="domain" description="3-hydroxyisobutyrate dehydrogenase-like NAD-binding" evidence="9">
    <location>
        <begin position="215"/>
        <end position="339"/>
    </location>
</feature>
<protein>
    <recommendedName>
        <fullName evidence="3">3-hydroxyisobutyrate dehydrogenase</fullName>
        <ecNumber evidence="3">1.1.1.31</ecNumber>
    </recommendedName>
</protein>
<evidence type="ECO:0000313" key="10">
    <source>
        <dbReference type="Ensembl" id="ENSELUP00000086478.1"/>
    </source>
</evidence>
<dbReference type="EC" id="1.1.1.31" evidence="3"/>
<feature type="domain" description="6-phosphogluconate dehydrogenase NADP-binding" evidence="8">
    <location>
        <begin position="33"/>
        <end position="156"/>
    </location>
</feature>
<dbReference type="Gene3D" id="1.10.1040.10">
    <property type="entry name" value="N-(1-d-carboxylethyl)-l-norvaline Dehydrogenase, domain 2"/>
    <property type="match status" value="1"/>
</dbReference>
<evidence type="ECO:0000259" key="9">
    <source>
        <dbReference type="Pfam" id="PF14833"/>
    </source>
</evidence>
<dbReference type="FunFam" id="1.10.1040.10:FF:000006">
    <property type="entry name" value="3-hydroxyisobutyrate dehydrogenase"/>
    <property type="match status" value="1"/>
</dbReference>
<dbReference type="GO" id="GO:0005739">
    <property type="term" value="C:mitochondrion"/>
    <property type="evidence" value="ECO:0007669"/>
    <property type="project" value="TreeGrafter"/>
</dbReference>
<dbReference type="GO" id="GO:0051287">
    <property type="term" value="F:NAD binding"/>
    <property type="evidence" value="ECO:0007669"/>
    <property type="project" value="InterPro"/>
</dbReference>
<organism evidence="10 11">
    <name type="scientific">Esox lucius</name>
    <name type="common">Northern pike</name>
    <dbReference type="NCBI Taxonomy" id="8010"/>
    <lineage>
        <taxon>Eukaryota</taxon>
        <taxon>Metazoa</taxon>
        <taxon>Chordata</taxon>
        <taxon>Craniata</taxon>
        <taxon>Vertebrata</taxon>
        <taxon>Euteleostomi</taxon>
        <taxon>Actinopterygii</taxon>
        <taxon>Neopterygii</taxon>
        <taxon>Teleostei</taxon>
        <taxon>Protacanthopterygii</taxon>
        <taxon>Esociformes</taxon>
        <taxon>Esocidae</taxon>
        <taxon>Esox</taxon>
    </lineage>
</organism>
<dbReference type="InterPro" id="IPR013328">
    <property type="entry name" value="6PGD_dom2"/>
</dbReference>
<keyword evidence="6" id="KW-0520">NAD</keyword>
<dbReference type="InterPro" id="IPR002204">
    <property type="entry name" value="3-OH-isobutyrate_DH-rel_CS"/>
</dbReference>
<reference evidence="10" key="2">
    <citation type="submission" date="2025-08" db="UniProtKB">
        <authorList>
            <consortium name="Ensembl"/>
        </authorList>
    </citation>
    <scope>IDENTIFICATION</scope>
</reference>
<dbReference type="InterPro" id="IPR006115">
    <property type="entry name" value="6PGDH_NADP-bd"/>
</dbReference>
<comment type="pathway">
    <text evidence="1">Amino-acid degradation; L-valine degradation.</text>
</comment>
<dbReference type="GO" id="GO:0050661">
    <property type="term" value="F:NADP binding"/>
    <property type="evidence" value="ECO:0007669"/>
    <property type="project" value="InterPro"/>
</dbReference>
<evidence type="ECO:0000256" key="6">
    <source>
        <dbReference type="ARBA" id="ARBA00023027"/>
    </source>
</evidence>
<evidence type="ECO:0000256" key="4">
    <source>
        <dbReference type="ARBA" id="ARBA00022456"/>
    </source>
</evidence>
<dbReference type="PANTHER" id="PTHR22981">
    <property type="entry name" value="3-HYDROXYISOBUTYRATE DEHYDROGENASE-RELATED"/>
    <property type="match status" value="1"/>
</dbReference>
<sequence length="351" mass="37231">MAAILRGSRNVWGRIRHVDYTLVSSRSMASKTQVGFIGLGNMGNPMAKNLLKHGYPVIATDVFPESCKELQELGAQIVDNPAEVADKADRIVTMLPSSPNVIDVYTGANGILKKVKKGSLLIDSSTIDPAVSKEMALAVEKMGAVFMDAPVSGGRYAILAVFRRAHLNGQEDASVGAATSGKLTFMVGGVEEEFTAAQELLSCMGANVVYCGAVGTGQAAKICNNMLLAIGMIGTSETMNLGIRLGLDPKLLAKILNMSSGRCWSSDTYNPVPGVMEGVPSGNNYQGGFGTQLMAKDLGLAQATATNTKTPVPLGSLAHQIYRMMCARGYAGKDFSSVFMFLREDEKEEGQ</sequence>
<dbReference type="FunFam" id="3.40.50.720:FF:000912">
    <property type="entry name" value="3-hydroxyisobutyrate dehydrogenase a"/>
    <property type="match status" value="1"/>
</dbReference>
<dbReference type="Pfam" id="PF03446">
    <property type="entry name" value="NAD_binding_2"/>
    <property type="match status" value="2"/>
</dbReference>
<dbReference type="SUPFAM" id="SSF51735">
    <property type="entry name" value="NAD(P)-binding Rossmann-fold domains"/>
    <property type="match status" value="1"/>
</dbReference>
<comment type="similarity">
    <text evidence="2">Belongs to the HIBADH-related family. 3-hydroxyisobutyrate dehydrogenase subfamily.</text>
</comment>
<keyword evidence="4" id="KW-0101">Branched-chain amino acid catabolism</keyword>
<dbReference type="GeneTree" id="ENSGT00940000155255"/>